<gene>
    <name evidence="3" type="ordered locus">Sden_1599</name>
</gene>
<dbReference type="RefSeq" id="WP_011496041.1">
    <property type="nucleotide sequence ID" value="NC_007954.1"/>
</dbReference>
<keyword evidence="4" id="KW-1185">Reference proteome</keyword>
<dbReference type="Proteomes" id="UP000001982">
    <property type="component" value="Chromosome"/>
</dbReference>
<sequence length="414" mass="45538">MKLMLKTLSLAVACALAPTTLMAEQTTEQKIAQLEQQVKALQKQQTASLTDKFQFNGFVSGAYISADNDAGYNGSDNSTNLSQDSKLGFQGTFSISDNTQAVLQLMMRGEYDWEVEAEWAYLSHKFDNGVQLRGGKLRVPLFMYSDYLDVGYAQPFARPPEEVYGNIPFSSYTGAGISYDVEYDESTLSMQAFGGESDVKNTNVNLSNLMGANLSWTDEVWTLRGVYATAVLDGDITRTSQVPIAVPPSSPPTFMTVESVLMTLDDARGEFVGVGASYDNGEMLAVFEWTRVETEGAFPDSDSGYITLGYRIKAFTPYVTVAYIESQDNDERMPVSAQTALQKIVFNQERTAYSLGLRWDALDNLAVKFDLTYANEFGDTSGGLSGNSATFNPLTGAFMYDDTLVYTVKFDAVF</sequence>
<reference evidence="3 4" key="1">
    <citation type="submission" date="2006-03" db="EMBL/GenBank/DDBJ databases">
        <title>Complete sequence of Shewanella denitrificans OS217.</title>
        <authorList>
            <consortium name="US DOE Joint Genome Institute"/>
            <person name="Copeland A."/>
            <person name="Lucas S."/>
            <person name="Lapidus A."/>
            <person name="Barry K."/>
            <person name="Detter J.C."/>
            <person name="Glavina del Rio T."/>
            <person name="Hammon N."/>
            <person name="Israni S."/>
            <person name="Dalin E."/>
            <person name="Tice H."/>
            <person name="Pitluck S."/>
            <person name="Brettin T."/>
            <person name="Bruce D."/>
            <person name="Han C."/>
            <person name="Tapia R."/>
            <person name="Gilna P."/>
            <person name="Kiss H."/>
            <person name="Schmutz J."/>
            <person name="Larimer F."/>
            <person name="Land M."/>
            <person name="Hauser L."/>
            <person name="Kyrpides N."/>
            <person name="Lykidis A."/>
            <person name="Richardson P."/>
        </authorList>
    </citation>
    <scope>NUCLEOTIDE SEQUENCE [LARGE SCALE GENOMIC DNA]</scope>
    <source>
        <strain evidence="4">OS217 / ATCC BAA-1090 / DSM 15013</strain>
    </source>
</reference>
<dbReference type="SUPFAM" id="SSF56935">
    <property type="entry name" value="Porins"/>
    <property type="match status" value="1"/>
</dbReference>
<protein>
    <recommendedName>
        <fullName evidence="5">Porin domain-containing protein</fullName>
    </recommendedName>
</protein>
<feature type="coiled-coil region" evidence="1">
    <location>
        <begin position="24"/>
        <end position="51"/>
    </location>
</feature>
<dbReference type="InterPro" id="IPR023614">
    <property type="entry name" value="Porin_dom_sf"/>
</dbReference>
<dbReference type="HOGENOM" id="CLU_036480_0_0_6"/>
<evidence type="ECO:0000256" key="2">
    <source>
        <dbReference type="SAM" id="SignalP"/>
    </source>
</evidence>
<keyword evidence="1" id="KW-0175">Coiled coil</keyword>
<evidence type="ECO:0008006" key="5">
    <source>
        <dbReference type="Google" id="ProtNLM"/>
    </source>
</evidence>
<evidence type="ECO:0000313" key="4">
    <source>
        <dbReference type="Proteomes" id="UP000001982"/>
    </source>
</evidence>
<dbReference type="Gene3D" id="2.40.160.10">
    <property type="entry name" value="Porin"/>
    <property type="match status" value="1"/>
</dbReference>
<feature type="chain" id="PRO_5004181551" description="Porin domain-containing protein" evidence="2">
    <location>
        <begin position="24"/>
        <end position="414"/>
    </location>
</feature>
<feature type="signal peptide" evidence="2">
    <location>
        <begin position="1"/>
        <end position="23"/>
    </location>
</feature>
<dbReference type="KEGG" id="sdn:Sden_1599"/>
<evidence type="ECO:0000313" key="3">
    <source>
        <dbReference type="EMBL" id="ABE54883.1"/>
    </source>
</evidence>
<accession>Q12NU3</accession>
<organism evidence="3 4">
    <name type="scientific">Shewanella denitrificans (strain OS217 / ATCC BAA-1090 / DSM 15013)</name>
    <dbReference type="NCBI Taxonomy" id="318161"/>
    <lineage>
        <taxon>Bacteria</taxon>
        <taxon>Pseudomonadati</taxon>
        <taxon>Pseudomonadota</taxon>
        <taxon>Gammaproteobacteria</taxon>
        <taxon>Alteromonadales</taxon>
        <taxon>Shewanellaceae</taxon>
        <taxon>Shewanella</taxon>
    </lineage>
</organism>
<dbReference type="AlphaFoldDB" id="Q12NU3"/>
<dbReference type="eggNOG" id="COG3203">
    <property type="taxonomic scope" value="Bacteria"/>
</dbReference>
<dbReference type="EMBL" id="CP000302">
    <property type="protein sequence ID" value="ABE54883.1"/>
    <property type="molecule type" value="Genomic_DNA"/>
</dbReference>
<proteinExistence type="predicted"/>
<dbReference type="STRING" id="318161.Sden_1599"/>
<name>Q12NU3_SHEDO</name>
<keyword evidence="2" id="KW-0732">Signal</keyword>
<evidence type="ECO:0000256" key="1">
    <source>
        <dbReference type="SAM" id="Coils"/>
    </source>
</evidence>
<dbReference type="OrthoDB" id="197869at2"/>